<evidence type="ECO:0000313" key="3">
    <source>
        <dbReference type="Proteomes" id="UP000316770"/>
    </source>
</evidence>
<keyword evidence="1" id="KW-1133">Transmembrane helix</keyword>
<dbReference type="EMBL" id="CP036318">
    <property type="protein sequence ID" value="QDV57879.1"/>
    <property type="molecule type" value="Genomic_DNA"/>
</dbReference>
<sequence length="54" mass="5909">MNLLDLLFLHAAYMAGIFTVAILGAALVIRAQSDRVQPTAGGIHNHAERPQRIR</sequence>
<keyword evidence="3" id="KW-1185">Reference proteome</keyword>
<evidence type="ECO:0000256" key="1">
    <source>
        <dbReference type="SAM" id="Phobius"/>
    </source>
</evidence>
<name>A0A518IXR5_9BACT</name>
<dbReference type="RefSeq" id="WP_197452739.1">
    <property type="nucleotide sequence ID" value="NZ_CP036318.1"/>
</dbReference>
<keyword evidence="1" id="KW-0472">Membrane</keyword>
<gene>
    <name evidence="2" type="ORF">Mal33_38940</name>
</gene>
<dbReference type="Proteomes" id="UP000316770">
    <property type="component" value="Chromosome"/>
</dbReference>
<proteinExistence type="predicted"/>
<accession>A0A518IXR5</accession>
<evidence type="ECO:0000313" key="2">
    <source>
        <dbReference type="EMBL" id="QDV57879.1"/>
    </source>
</evidence>
<dbReference type="AlphaFoldDB" id="A0A518IXR5"/>
<reference evidence="2 3" key="1">
    <citation type="submission" date="2019-02" db="EMBL/GenBank/DDBJ databases">
        <title>Deep-cultivation of Planctomycetes and their phenomic and genomic characterization uncovers novel biology.</title>
        <authorList>
            <person name="Wiegand S."/>
            <person name="Jogler M."/>
            <person name="Boedeker C."/>
            <person name="Pinto D."/>
            <person name="Vollmers J."/>
            <person name="Rivas-Marin E."/>
            <person name="Kohn T."/>
            <person name="Peeters S.H."/>
            <person name="Heuer A."/>
            <person name="Rast P."/>
            <person name="Oberbeckmann S."/>
            <person name="Bunk B."/>
            <person name="Jeske O."/>
            <person name="Meyerdierks A."/>
            <person name="Storesund J.E."/>
            <person name="Kallscheuer N."/>
            <person name="Luecker S."/>
            <person name="Lage O.M."/>
            <person name="Pohl T."/>
            <person name="Merkel B.J."/>
            <person name="Hornburger P."/>
            <person name="Mueller R.-W."/>
            <person name="Bruemmer F."/>
            <person name="Labrenz M."/>
            <person name="Spormann A.M."/>
            <person name="Op den Camp H."/>
            <person name="Overmann J."/>
            <person name="Amann R."/>
            <person name="Jetten M.S.M."/>
            <person name="Mascher T."/>
            <person name="Medema M.H."/>
            <person name="Devos D.P."/>
            <person name="Kaster A.-K."/>
            <person name="Ovreas L."/>
            <person name="Rohde M."/>
            <person name="Galperin M.Y."/>
            <person name="Jogler C."/>
        </authorList>
    </citation>
    <scope>NUCLEOTIDE SEQUENCE [LARGE SCALE GENOMIC DNA]</scope>
    <source>
        <strain evidence="2 3">Mal33</strain>
    </source>
</reference>
<feature type="transmembrane region" description="Helical" evidence="1">
    <location>
        <begin position="6"/>
        <end position="29"/>
    </location>
</feature>
<protein>
    <submittedName>
        <fullName evidence="2">Uncharacterized protein</fullName>
    </submittedName>
</protein>
<organism evidence="2 3">
    <name type="scientific">Rosistilla oblonga</name>
    <dbReference type="NCBI Taxonomy" id="2527990"/>
    <lineage>
        <taxon>Bacteria</taxon>
        <taxon>Pseudomonadati</taxon>
        <taxon>Planctomycetota</taxon>
        <taxon>Planctomycetia</taxon>
        <taxon>Pirellulales</taxon>
        <taxon>Pirellulaceae</taxon>
        <taxon>Rosistilla</taxon>
    </lineage>
</organism>
<keyword evidence="1" id="KW-0812">Transmembrane</keyword>